<proteinExistence type="predicted"/>
<feature type="non-terminal residue" evidence="1">
    <location>
        <position position="1"/>
    </location>
</feature>
<name>A0A0J8B448_BETVV</name>
<sequence length="112" mass="12460">IEADCRHIVLQLRLSSQIVELPIVKGISRPGLASRWISQMPCLGSSSHNRCQFLLHILRLCHSCLRLSSQIVELPIVTTKESQGLGWLRDGSARCPAWARLPIIGVNSYCIS</sequence>
<gene>
    <name evidence="1" type="ORF">BVRB_017110</name>
</gene>
<dbReference type="Proteomes" id="UP000035740">
    <property type="component" value="Unassembled WGS sequence"/>
</dbReference>
<accession>A0A0J8B448</accession>
<dbReference type="AlphaFoldDB" id="A0A0J8B448"/>
<keyword evidence="2" id="KW-1185">Reference proteome</keyword>
<organism evidence="1 2">
    <name type="scientific">Beta vulgaris subsp. vulgaris</name>
    <name type="common">Beet</name>
    <dbReference type="NCBI Taxonomy" id="3555"/>
    <lineage>
        <taxon>Eukaryota</taxon>
        <taxon>Viridiplantae</taxon>
        <taxon>Streptophyta</taxon>
        <taxon>Embryophyta</taxon>
        <taxon>Tracheophyta</taxon>
        <taxon>Spermatophyta</taxon>
        <taxon>Magnoliopsida</taxon>
        <taxon>eudicotyledons</taxon>
        <taxon>Gunneridae</taxon>
        <taxon>Pentapetalae</taxon>
        <taxon>Caryophyllales</taxon>
        <taxon>Chenopodiaceae</taxon>
        <taxon>Betoideae</taxon>
        <taxon>Beta</taxon>
    </lineage>
</organism>
<dbReference type="Gramene" id="KMS94602">
    <property type="protein sequence ID" value="KMS94602"/>
    <property type="gene ID" value="BVRB_017110"/>
</dbReference>
<evidence type="ECO:0000313" key="2">
    <source>
        <dbReference type="Proteomes" id="UP000035740"/>
    </source>
</evidence>
<protein>
    <submittedName>
        <fullName evidence="1">Uncharacterized protein</fullName>
    </submittedName>
</protein>
<reference evidence="1 2" key="1">
    <citation type="journal article" date="2014" name="Nature">
        <title>The genome of the recently domesticated crop plant sugar beet (Beta vulgaris).</title>
        <authorList>
            <person name="Dohm J.C."/>
            <person name="Minoche A.E."/>
            <person name="Holtgrawe D."/>
            <person name="Capella-Gutierrez S."/>
            <person name="Zakrzewski F."/>
            <person name="Tafer H."/>
            <person name="Rupp O."/>
            <person name="Sorensen T.R."/>
            <person name="Stracke R."/>
            <person name="Reinhardt R."/>
            <person name="Goesmann A."/>
            <person name="Kraft T."/>
            <person name="Schulz B."/>
            <person name="Stadler P.F."/>
            <person name="Schmidt T."/>
            <person name="Gabaldon T."/>
            <person name="Lehrach H."/>
            <person name="Weisshaar B."/>
            <person name="Himmelbauer H."/>
        </authorList>
    </citation>
    <scope>NUCLEOTIDE SEQUENCE [LARGE SCALE GENOMIC DNA]</scope>
    <source>
        <tissue evidence="1">Taproot</tissue>
    </source>
</reference>
<evidence type="ECO:0000313" key="1">
    <source>
        <dbReference type="EMBL" id="KMS94602.1"/>
    </source>
</evidence>
<dbReference type="EMBL" id="KQ092141">
    <property type="protein sequence ID" value="KMS94602.1"/>
    <property type="molecule type" value="Genomic_DNA"/>
</dbReference>